<dbReference type="FunFam" id="3.40.30.10:FF:000258">
    <property type="entry name" value="Glutathione S-transferase"/>
    <property type="match status" value="1"/>
</dbReference>
<dbReference type="InterPro" id="IPR036249">
    <property type="entry name" value="Thioredoxin-like_sf"/>
</dbReference>
<dbReference type="PANTHER" id="PTHR11571:SF150">
    <property type="entry name" value="GLUTATHIONE S-TRANSFERASE"/>
    <property type="match status" value="1"/>
</dbReference>
<comment type="caution">
    <text evidence="5">The sequence shown here is derived from an EMBL/GenBank/DDBJ whole genome shotgun (WGS) entry which is preliminary data.</text>
</comment>
<dbReference type="SFLD" id="SFLDS00019">
    <property type="entry name" value="Glutathione_Transferase_(cytos"/>
    <property type="match status" value="1"/>
</dbReference>
<name>A0A8S3YKB5_9EUPU</name>
<dbReference type="PROSITE" id="PS50405">
    <property type="entry name" value="GST_CTER"/>
    <property type="match status" value="1"/>
</dbReference>
<dbReference type="GO" id="GO:0005212">
    <property type="term" value="F:structural constituent of eye lens"/>
    <property type="evidence" value="ECO:0007669"/>
    <property type="project" value="UniProtKB-KW"/>
</dbReference>
<organism evidence="5 6">
    <name type="scientific">Candidula unifasciata</name>
    <dbReference type="NCBI Taxonomy" id="100452"/>
    <lineage>
        <taxon>Eukaryota</taxon>
        <taxon>Metazoa</taxon>
        <taxon>Spiralia</taxon>
        <taxon>Lophotrochozoa</taxon>
        <taxon>Mollusca</taxon>
        <taxon>Gastropoda</taxon>
        <taxon>Heterobranchia</taxon>
        <taxon>Euthyneura</taxon>
        <taxon>Panpulmonata</taxon>
        <taxon>Eupulmonata</taxon>
        <taxon>Stylommatophora</taxon>
        <taxon>Helicina</taxon>
        <taxon>Helicoidea</taxon>
        <taxon>Geomitridae</taxon>
        <taxon>Candidula</taxon>
    </lineage>
</organism>
<proteinExistence type="inferred from homology"/>
<sequence>MAPKPIKLFYFDARGRAEVCRLLLAAAGQKYEDIRYTQEQWETEKDNTPFKQLPVIEIDGKRFGQTIAIITYLATEFGFRGKTNLEALAIDQAVQLTYDFLNCFVKVWVEKDETKKAEYMKHFKEVEVPKYLGFYEKLLKESGTGYFVGNSLSVADLSCYDFLYGLKSMGVLSTDEYPNIQNLQKKVESNEKIKAYLATRKQTPT</sequence>
<evidence type="ECO:0000313" key="5">
    <source>
        <dbReference type="EMBL" id="CAG5117477.1"/>
    </source>
</evidence>
<dbReference type="Proteomes" id="UP000678393">
    <property type="component" value="Unassembled WGS sequence"/>
</dbReference>
<dbReference type="Pfam" id="PF14497">
    <property type="entry name" value="GST_C_3"/>
    <property type="match status" value="1"/>
</dbReference>
<dbReference type="InterPro" id="IPR004045">
    <property type="entry name" value="Glutathione_S-Trfase_N"/>
</dbReference>
<dbReference type="PROSITE" id="PS50404">
    <property type="entry name" value="GST_NTER"/>
    <property type="match status" value="1"/>
</dbReference>
<dbReference type="GO" id="GO:0004364">
    <property type="term" value="F:glutathione transferase activity"/>
    <property type="evidence" value="ECO:0007669"/>
    <property type="project" value="TreeGrafter"/>
</dbReference>
<dbReference type="InterPro" id="IPR040079">
    <property type="entry name" value="Glutathione_S-Trfase"/>
</dbReference>
<feature type="domain" description="GST N-terminal" evidence="3">
    <location>
        <begin position="4"/>
        <end position="81"/>
    </location>
</feature>
<evidence type="ECO:0000259" key="4">
    <source>
        <dbReference type="PROSITE" id="PS50405"/>
    </source>
</evidence>
<dbReference type="SFLD" id="SFLDG01205">
    <property type="entry name" value="AMPS.1"/>
    <property type="match status" value="1"/>
</dbReference>
<dbReference type="Pfam" id="PF02798">
    <property type="entry name" value="GST_N"/>
    <property type="match status" value="1"/>
</dbReference>
<dbReference type="GO" id="GO:0006749">
    <property type="term" value="P:glutathione metabolic process"/>
    <property type="evidence" value="ECO:0007669"/>
    <property type="project" value="TreeGrafter"/>
</dbReference>
<dbReference type="SUPFAM" id="SSF47616">
    <property type="entry name" value="GST C-terminal domain-like"/>
    <property type="match status" value="1"/>
</dbReference>
<dbReference type="SFLD" id="SFLDG00363">
    <property type="entry name" value="AMPS_(cytGST):_Alpha-__Mu-__Pi"/>
    <property type="match status" value="1"/>
</dbReference>
<dbReference type="PANTHER" id="PTHR11571">
    <property type="entry name" value="GLUTATHIONE S-TRANSFERASE"/>
    <property type="match status" value="1"/>
</dbReference>
<dbReference type="InterPro" id="IPR036282">
    <property type="entry name" value="Glutathione-S-Trfase_C_sf"/>
</dbReference>
<comment type="similarity">
    <text evidence="1">Belongs to the GST superfamily.</text>
</comment>
<dbReference type="InterPro" id="IPR004046">
    <property type="entry name" value="GST_C"/>
</dbReference>
<accession>A0A8S3YKB5</accession>
<evidence type="ECO:0000259" key="3">
    <source>
        <dbReference type="PROSITE" id="PS50404"/>
    </source>
</evidence>
<evidence type="ECO:0000313" key="6">
    <source>
        <dbReference type="Proteomes" id="UP000678393"/>
    </source>
</evidence>
<feature type="domain" description="GST C-terminal" evidence="4">
    <location>
        <begin position="83"/>
        <end position="205"/>
    </location>
</feature>
<dbReference type="InterPro" id="IPR050213">
    <property type="entry name" value="GST_superfamily"/>
</dbReference>
<evidence type="ECO:0000256" key="2">
    <source>
        <dbReference type="ARBA" id="ARBA00022613"/>
    </source>
</evidence>
<dbReference type="OrthoDB" id="414243at2759"/>
<reference evidence="5" key="1">
    <citation type="submission" date="2021-04" db="EMBL/GenBank/DDBJ databases">
        <authorList>
            <consortium name="Molecular Ecology Group"/>
        </authorList>
    </citation>
    <scope>NUCLEOTIDE SEQUENCE</scope>
</reference>
<dbReference type="InterPro" id="IPR010987">
    <property type="entry name" value="Glutathione-S-Trfase_C-like"/>
</dbReference>
<dbReference type="SUPFAM" id="SSF52833">
    <property type="entry name" value="Thioredoxin-like"/>
    <property type="match status" value="1"/>
</dbReference>
<keyword evidence="2" id="KW-0273">Eye lens protein</keyword>
<protein>
    <recommendedName>
        <fullName evidence="7">Glutathione S-transferase</fullName>
    </recommendedName>
</protein>
<dbReference type="EMBL" id="CAJHNH020000412">
    <property type="protein sequence ID" value="CAG5117477.1"/>
    <property type="molecule type" value="Genomic_DNA"/>
</dbReference>
<dbReference type="Gene3D" id="3.40.30.10">
    <property type="entry name" value="Glutaredoxin"/>
    <property type="match status" value="1"/>
</dbReference>
<dbReference type="Gene3D" id="1.20.1050.10">
    <property type="match status" value="1"/>
</dbReference>
<dbReference type="CDD" id="cd03039">
    <property type="entry name" value="GST_N_Sigma_like"/>
    <property type="match status" value="1"/>
</dbReference>
<keyword evidence="6" id="KW-1185">Reference proteome</keyword>
<evidence type="ECO:0008006" key="7">
    <source>
        <dbReference type="Google" id="ProtNLM"/>
    </source>
</evidence>
<dbReference type="AlphaFoldDB" id="A0A8S3YKB5"/>
<dbReference type="CDD" id="cd03192">
    <property type="entry name" value="GST_C_Sigma_like"/>
    <property type="match status" value="1"/>
</dbReference>
<evidence type="ECO:0000256" key="1">
    <source>
        <dbReference type="ARBA" id="ARBA00007409"/>
    </source>
</evidence>
<dbReference type="FunFam" id="1.20.1050.10:FF:000030">
    <property type="entry name" value="Glutathione S-transferase S1"/>
    <property type="match status" value="1"/>
</dbReference>
<gene>
    <name evidence="5" type="ORF">CUNI_LOCUS3035</name>
</gene>